<dbReference type="EMBL" id="QTLC01000048">
    <property type="protein sequence ID" value="RDY70314.1"/>
    <property type="molecule type" value="Genomic_DNA"/>
</dbReference>
<reference evidence="1 2" key="1">
    <citation type="submission" date="2018-08" db="EMBL/GenBank/DDBJ databases">
        <title>Genome sequence of strict halophilic Halobacillus trueperi SS1 isolated from Lunsu, a salty water body of North West Himalayas.</title>
        <authorList>
            <person name="Gupta S."/>
            <person name="Sharma P."/>
            <person name="Dev K."/>
            <person name="Baumler D."/>
            <person name="Sourirajan A."/>
        </authorList>
    </citation>
    <scope>NUCLEOTIDE SEQUENCE [LARGE SCALE GENOMIC DNA]</scope>
    <source>
        <strain evidence="1 2">SS1</strain>
    </source>
</reference>
<dbReference type="AlphaFoldDB" id="A0A3D8VLN4"/>
<evidence type="ECO:0000313" key="1">
    <source>
        <dbReference type="EMBL" id="RDY70314.1"/>
    </source>
</evidence>
<evidence type="ECO:0008006" key="3">
    <source>
        <dbReference type="Google" id="ProtNLM"/>
    </source>
</evidence>
<proteinExistence type="predicted"/>
<evidence type="ECO:0000313" key="2">
    <source>
        <dbReference type="Proteomes" id="UP000257032"/>
    </source>
</evidence>
<sequence length="340" mass="38155">MSDLFGQSARELIERLRYHSGPYAKYALEARKKYIELRLNQDKKIKSMYIRIIKNIAKEVRDLAVSGGSEMRIRHLVELEKAIAEEIATLNGEVDEITAEFIAQAVEAGLSYSQGVTYEVLDGAGIDKAPMVRQFRKINVRAAEAVYARTINGLSTSDRIWRNSQRAGTAIRSIIQEGVVIGKDVRDVARSLEKYAQNGKQTLAKDYPNMMKRLGNRVPQDISYEALRLARTEMTAAFGEGTIQSVRVSPSSKGIQWVLSPSHPVVDICDTFANADHGLGKGVYPVGEEPRFPPHPNCLCSLLPVHEDPDDFVDKLKEWMDNPSAQPKIEEWYKEVYKAA</sequence>
<organism evidence="1 2">
    <name type="scientific">Halobacillus trueperi</name>
    <dbReference type="NCBI Taxonomy" id="156205"/>
    <lineage>
        <taxon>Bacteria</taxon>
        <taxon>Bacillati</taxon>
        <taxon>Bacillota</taxon>
        <taxon>Bacilli</taxon>
        <taxon>Bacillales</taxon>
        <taxon>Bacillaceae</taxon>
        <taxon>Halobacillus</taxon>
    </lineage>
</organism>
<dbReference type="Proteomes" id="UP000257032">
    <property type="component" value="Unassembled WGS sequence"/>
</dbReference>
<accession>A0A3D8VLN4</accession>
<name>A0A3D8VLN4_9BACI</name>
<protein>
    <recommendedName>
        <fullName evidence="3">Phage head morphogenesis domain-containing protein</fullName>
    </recommendedName>
</protein>
<comment type="caution">
    <text evidence="1">The sequence shown here is derived from an EMBL/GenBank/DDBJ whole genome shotgun (WGS) entry which is preliminary data.</text>
</comment>
<dbReference type="RefSeq" id="WP_115894489.1">
    <property type="nucleotide sequence ID" value="NZ_QTLC01000048.1"/>
</dbReference>
<gene>
    <name evidence="1" type="ORF">DXT76_13665</name>
</gene>